<evidence type="ECO:0000256" key="7">
    <source>
        <dbReference type="ARBA" id="ARBA00023136"/>
    </source>
</evidence>
<feature type="region of interest" description="Disordered" evidence="10">
    <location>
        <begin position="1"/>
        <end position="24"/>
    </location>
</feature>
<dbReference type="KEGG" id="zju:107414549"/>
<dbReference type="CDD" id="cd00038">
    <property type="entry name" value="CAP_ED"/>
    <property type="match status" value="1"/>
</dbReference>
<evidence type="ECO:0000256" key="4">
    <source>
        <dbReference type="ARBA" id="ARBA00022692"/>
    </source>
</evidence>
<dbReference type="RefSeq" id="XP_024927591.1">
    <property type="nucleotide sequence ID" value="XM_025071823.1"/>
</dbReference>
<proteinExistence type="inferred from homology"/>
<dbReference type="RefSeq" id="XP_015878175.1">
    <property type="nucleotide sequence ID" value="XM_016022689.2"/>
</dbReference>
<evidence type="ECO:0000313" key="15">
    <source>
        <dbReference type="RefSeq" id="XP_024927591.1"/>
    </source>
</evidence>
<evidence type="ECO:0000256" key="6">
    <source>
        <dbReference type="ARBA" id="ARBA00023065"/>
    </source>
</evidence>
<dbReference type="Gene3D" id="2.60.120.10">
    <property type="entry name" value="Jelly Rolls"/>
    <property type="match status" value="1"/>
</dbReference>
<evidence type="ECO:0000256" key="5">
    <source>
        <dbReference type="ARBA" id="ARBA00022989"/>
    </source>
</evidence>
<feature type="domain" description="Cyclic nucleotide-binding" evidence="12">
    <location>
        <begin position="458"/>
        <end position="550"/>
    </location>
</feature>
<keyword evidence="3" id="KW-0813">Transport</keyword>
<name>A0A6P3ZHL8_ZIZJJ</name>
<dbReference type="PROSITE" id="PS50042">
    <property type="entry name" value="CNMP_BINDING_3"/>
    <property type="match status" value="1"/>
</dbReference>
<dbReference type="Gene3D" id="1.10.287.70">
    <property type="match status" value="1"/>
</dbReference>
<feature type="transmembrane region" description="Helical" evidence="11">
    <location>
        <begin position="98"/>
        <end position="117"/>
    </location>
</feature>
<feature type="transmembrane region" description="Helical" evidence="11">
    <location>
        <begin position="150"/>
        <end position="172"/>
    </location>
</feature>
<dbReference type="InterPro" id="IPR000595">
    <property type="entry name" value="cNMP-bd_dom"/>
</dbReference>
<keyword evidence="6" id="KW-0406">Ion transport</keyword>
<organism evidence="13 14">
    <name type="scientific">Ziziphus jujuba</name>
    <name type="common">Chinese jujube</name>
    <name type="synonym">Ziziphus sativa</name>
    <dbReference type="NCBI Taxonomy" id="326968"/>
    <lineage>
        <taxon>Eukaryota</taxon>
        <taxon>Viridiplantae</taxon>
        <taxon>Streptophyta</taxon>
        <taxon>Embryophyta</taxon>
        <taxon>Tracheophyta</taxon>
        <taxon>Spermatophyta</taxon>
        <taxon>Magnoliopsida</taxon>
        <taxon>eudicotyledons</taxon>
        <taxon>Gunneridae</taxon>
        <taxon>Pentapetalae</taxon>
        <taxon>rosids</taxon>
        <taxon>fabids</taxon>
        <taxon>Rosales</taxon>
        <taxon>Rhamnaceae</taxon>
        <taxon>Paliureae</taxon>
        <taxon>Ziziphus</taxon>
    </lineage>
</organism>
<protein>
    <submittedName>
        <fullName evidence="14 15">Cyclic nucleotide-gated ion channel 1-like</fullName>
    </submittedName>
</protein>
<feature type="compositionally biased region" description="Basic and acidic residues" evidence="10">
    <location>
        <begin position="1"/>
        <end position="14"/>
    </location>
</feature>
<evidence type="ECO:0000256" key="2">
    <source>
        <dbReference type="ARBA" id="ARBA00010486"/>
    </source>
</evidence>
<evidence type="ECO:0000256" key="8">
    <source>
        <dbReference type="ARBA" id="ARBA00023286"/>
    </source>
</evidence>
<dbReference type="GeneID" id="107414549"/>
<keyword evidence="7 11" id="KW-0472">Membrane</keyword>
<reference evidence="14 15" key="1">
    <citation type="submission" date="2025-04" db="UniProtKB">
        <authorList>
            <consortium name="RefSeq"/>
        </authorList>
    </citation>
    <scope>IDENTIFICATION</scope>
    <source>
        <tissue evidence="14 15">In vitro plantlets</tissue>
    </source>
</reference>
<evidence type="ECO:0000256" key="11">
    <source>
        <dbReference type="SAM" id="Phobius"/>
    </source>
</evidence>
<evidence type="ECO:0000256" key="1">
    <source>
        <dbReference type="ARBA" id="ARBA00004141"/>
    </source>
</evidence>
<feature type="transmembrane region" description="Helical" evidence="11">
    <location>
        <begin position="350"/>
        <end position="368"/>
    </location>
</feature>
<evidence type="ECO:0000259" key="12">
    <source>
        <dbReference type="PROSITE" id="PS50042"/>
    </source>
</evidence>
<dbReference type="InterPro" id="IPR005821">
    <property type="entry name" value="Ion_trans_dom"/>
</dbReference>
<dbReference type="InterPro" id="IPR014710">
    <property type="entry name" value="RmlC-like_jellyroll"/>
</dbReference>
<keyword evidence="4 11" id="KW-0812">Transmembrane</keyword>
<dbReference type="PANTHER" id="PTHR45651:SF68">
    <property type="entry name" value="ION TRANSPORT DOMAIN-CONTAINING PROTEIN"/>
    <property type="match status" value="1"/>
</dbReference>
<dbReference type="SUPFAM" id="SSF51206">
    <property type="entry name" value="cAMP-binding domain-like"/>
    <property type="match status" value="1"/>
</dbReference>
<sequence length="653" mass="74959">MDKVVMNSDAERGPEWSYAPGTQSFHKATPSKENYLSKFKKLLKEEELPSQFEKMWNKVFVLACVLAVSLDPLFFYIPMIDKKQKCIVMDSKLKTFAIVFRLLSDLTYIMDIIYYIAKASKALKREKPPLVWKKGEFRKYTLEVTRRLSWLHVLVDFLAILPVPQVAILILLPKWKTKSKSSLHTKTFPNAVILSQYVPRIFRIYLSCVEFTRSAGMVAGTLWVKGALNFFLYILASHILGSFWYFFSIQRETSCWKQACQGKTGQCATRICDCGSSNATLLDLSCPKDPSNTTTLFDFGIFLDALKSDVVDSNLNDFPKKVFYCFWWGLRHLSSLGDNLETSTYTWENCFAVSISIIGLLLFLYLIGNIQIYMQLAATRSEDIRQKMKSKIIDIDTWIEKNDLPKSWKPVMVQKLQHILEKENRDVDVENLFSLLPAADRMSIKHHLCIKILRKVRVFQNMKQSVLEDICSHLKPVIYGENSYIVRDGDPLDRMLFVTQGTLLAFTSSRSNSNAGSSSSASSSGKSIFSTSSGSMRRLKKGDYHGEELLEWSLTHLSFTEFPISTANVMCHTKVEGFVLKANDLLNAVKRYWWHFKRLSPYSSSNVSHLQVERWQFLASSVIQTLWRRKRAKKPANYFRHVHGGNLQGSSDK</sequence>
<evidence type="ECO:0000313" key="13">
    <source>
        <dbReference type="Proteomes" id="UP001652623"/>
    </source>
</evidence>
<dbReference type="RefSeq" id="XP_024927592.1">
    <property type="nucleotide sequence ID" value="XM_025071824.1"/>
</dbReference>
<evidence type="ECO:0000256" key="3">
    <source>
        <dbReference type="ARBA" id="ARBA00022448"/>
    </source>
</evidence>
<dbReference type="GO" id="GO:0005216">
    <property type="term" value="F:monoatomic ion channel activity"/>
    <property type="evidence" value="ECO:0007669"/>
    <property type="project" value="InterPro"/>
</dbReference>
<dbReference type="SUPFAM" id="SSF81324">
    <property type="entry name" value="Voltage-gated potassium channels"/>
    <property type="match status" value="1"/>
</dbReference>
<accession>A0A6P3ZHL8</accession>
<feature type="transmembrane region" description="Helical" evidence="11">
    <location>
        <begin position="230"/>
        <end position="247"/>
    </location>
</feature>
<evidence type="ECO:0000256" key="9">
    <source>
        <dbReference type="ARBA" id="ARBA00023303"/>
    </source>
</evidence>
<feature type="transmembrane region" description="Helical" evidence="11">
    <location>
        <begin position="59"/>
        <end position="77"/>
    </location>
</feature>
<dbReference type="Proteomes" id="UP001652623">
    <property type="component" value="Chromosome 8"/>
</dbReference>
<dbReference type="Pfam" id="PF00520">
    <property type="entry name" value="Ion_trans"/>
    <property type="match status" value="1"/>
</dbReference>
<dbReference type="AlphaFoldDB" id="A0A6P3ZHL8"/>
<dbReference type="GO" id="GO:0016020">
    <property type="term" value="C:membrane"/>
    <property type="evidence" value="ECO:0007669"/>
    <property type="project" value="UniProtKB-SubCell"/>
</dbReference>
<evidence type="ECO:0000256" key="10">
    <source>
        <dbReference type="SAM" id="MobiDB-lite"/>
    </source>
</evidence>
<dbReference type="SMR" id="A0A6P3ZHL8"/>
<gene>
    <name evidence="14 15 16" type="primary">LOC107414549</name>
</gene>
<dbReference type="SMART" id="SM00100">
    <property type="entry name" value="cNMP"/>
    <property type="match status" value="1"/>
</dbReference>
<feature type="region of interest" description="Disordered" evidence="10">
    <location>
        <begin position="509"/>
        <end position="533"/>
    </location>
</feature>
<dbReference type="InterPro" id="IPR018490">
    <property type="entry name" value="cNMP-bd_dom_sf"/>
</dbReference>
<keyword evidence="13" id="KW-1185">Reference proteome</keyword>
<comment type="similarity">
    <text evidence="2">Belongs to the cyclic nucleotide-gated cation channel (TC 1.A.1.5) family.</text>
</comment>
<evidence type="ECO:0000313" key="14">
    <source>
        <dbReference type="RefSeq" id="XP_015878175.1"/>
    </source>
</evidence>
<keyword evidence="8" id="KW-1071">Ligand-gated ion channel</keyword>
<evidence type="ECO:0000313" key="16">
    <source>
        <dbReference type="RefSeq" id="XP_024927592.1"/>
    </source>
</evidence>
<keyword evidence="5 11" id="KW-1133">Transmembrane helix</keyword>
<dbReference type="PANTHER" id="PTHR45651">
    <property type="entry name" value="CYCLIC NUCLEOTIDE-GATED ION CHANNEL 15-RELATED-RELATED"/>
    <property type="match status" value="1"/>
</dbReference>
<comment type="subcellular location">
    <subcellularLocation>
        <location evidence="1">Membrane</location>
        <topology evidence="1">Multi-pass membrane protein</topology>
    </subcellularLocation>
</comment>
<keyword evidence="9" id="KW-0407">Ion channel</keyword>